<reference evidence="3" key="1">
    <citation type="submission" date="2022-07" db="EMBL/GenBank/DDBJ databases">
        <title>Phylogenomic reconstructions and comparative analyses of Kickxellomycotina fungi.</title>
        <authorList>
            <person name="Reynolds N.K."/>
            <person name="Stajich J.E."/>
            <person name="Barry K."/>
            <person name="Grigoriev I.V."/>
            <person name="Crous P."/>
            <person name="Smith M.E."/>
        </authorList>
    </citation>
    <scope>NUCLEOTIDE SEQUENCE</scope>
    <source>
        <strain evidence="3">RSA 861</strain>
    </source>
</reference>
<name>A0A9W8DT41_9FUNG</name>
<dbReference type="AlphaFoldDB" id="A0A9W8DT41"/>
<organism evidence="3 4">
    <name type="scientific">Tieghemiomyces parasiticus</name>
    <dbReference type="NCBI Taxonomy" id="78921"/>
    <lineage>
        <taxon>Eukaryota</taxon>
        <taxon>Fungi</taxon>
        <taxon>Fungi incertae sedis</taxon>
        <taxon>Zoopagomycota</taxon>
        <taxon>Kickxellomycotina</taxon>
        <taxon>Dimargaritomycetes</taxon>
        <taxon>Dimargaritales</taxon>
        <taxon>Dimargaritaceae</taxon>
        <taxon>Tieghemiomyces</taxon>
    </lineage>
</organism>
<proteinExistence type="predicted"/>
<dbReference type="Proteomes" id="UP001150569">
    <property type="component" value="Unassembled WGS sequence"/>
</dbReference>
<evidence type="ECO:0000256" key="2">
    <source>
        <dbReference type="SAM" id="SignalP"/>
    </source>
</evidence>
<accession>A0A9W8DT41</accession>
<evidence type="ECO:0000313" key="4">
    <source>
        <dbReference type="Proteomes" id="UP001150569"/>
    </source>
</evidence>
<comment type="caution">
    <text evidence="3">The sequence shown here is derived from an EMBL/GenBank/DDBJ whole genome shotgun (WGS) entry which is preliminary data.</text>
</comment>
<dbReference type="EMBL" id="JANBPT010000289">
    <property type="protein sequence ID" value="KAJ1924167.1"/>
    <property type="molecule type" value="Genomic_DNA"/>
</dbReference>
<feature type="chain" id="PRO_5040728132" evidence="2">
    <location>
        <begin position="23"/>
        <end position="83"/>
    </location>
</feature>
<feature type="transmembrane region" description="Helical" evidence="1">
    <location>
        <begin position="47"/>
        <end position="66"/>
    </location>
</feature>
<keyword evidence="1" id="KW-1133">Transmembrane helix</keyword>
<protein>
    <submittedName>
        <fullName evidence="3">Uncharacterized protein</fullName>
    </submittedName>
</protein>
<evidence type="ECO:0000256" key="1">
    <source>
        <dbReference type="SAM" id="Phobius"/>
    </source>
</evidence>
<keyword evidence="4" id="KW-1185">Reference proteome</keyword>
<feature type="signal peptide" evidence="2">
    <location>
        <begin position="1"/>
        <end position="22"/>
    </location>
</feature>
<keyword evidence="2" id="KW-0732">Signal</keyword>
<gene>
    <name evidence="3" type="ORF">IWQ60_005398</name>
</gene>
<keyword evidence="1" id="KW-0472">Membrane</keyword>
<evidence type="ECO:0000313" key="3">
    <source>
        <dbReference type="EMBL" id="KAJ1924167.1"/>
    </source>
</evidence>
<keyword evidence="1" id="KW-0812">Transmembrane</keyword>
<sequence>MVTFHSVFLAAFLLVTVTGTVASLPAMKTSPVPPHLERRMVGTAAGVGATIGATAGAVVAAPFALARSAFRWVTGKKADKDAE</sequence>